<accession>A0A9D4CRM5</accession>
<name>A0A9D4CRM5_DREPO</name>
<dbReference type="SUPFAM" id="SSF57924">
    <property type="entry name" value="Inhibitor of apoptosis (IAP) repeat"/>
    <property type="match status" value="2"/>
</dbReference>
<dbReference type="SMART" id="SM00238">
    <property type="entry name" value="BIR"/>
    <property type="match status" value="2"/>
</dbReference>
<dbReference type="Gene3D" id="1.10.1170.10">
    <property type="entry name" value="Inhibitor Of Apoptosis Protein (2mihbC-IAP-1), Chain A"/>
    <property type="match status" value="2"/>
</dbReference>
<dbReference type="PROSITE" id="PS50143">
    <property type="entry name" value="BIR_REPEAT_2"/>
    <property type="match status" value="2"/>
</dbReference>
<evidence type="ECO:0000313" key="2">
    <source>
        <dbReference type="Proteomes" id="UP000828390"/>
    </source>
</evidence>
<sequence length="536" mass="61226">MTEYLKTDNGFTITVVRLQLSTVEPRFAILRLAALFADSFMYVRSDGCHMEVYLLPDVPDMVSQMKENGLLKRNDIFTSTMSKELVVCGEYEGKYITAHKSIDNSKKFERLYKYVNNCKHRYVSYMELEELHETKYKESPVISVKTKVLVIQNVEVYPLDSSRYAFNTNGNINQETLNAQKAAIVPSFSSSLNRTDTTMQLCPSPGTFSNSGACSRVPSDNHIASLQSAQICSNESVPSVQSLHTSSLPWERKKARYPKYSTEQSRFQTYTRWPHTDPSAEECVFAGFFYTGDMDLIRCFQCGIGLKDFSPMDNPLDEHVKHTVTCSYLEDILGVDGLKLQRAEKNGMDPENVRRRQYEELLRNRDGNQLIKSPQFSTHESRMITFANENFCCIKTPEQLAEAGLYYTGVGDEVRCFSCNGGLRNWEENDDPWTEHCKWFPSCGFARKIKGKAFIERIQRNMNSTSEMRDAAINAQGSLHRDLQQLDFNLDTLRTTCLEDMGFGIEAFDNALYRLRLKGVYTLILLLEMGSKVMTA</sequence>
<dbReference type="GO" id="GO:0005634">
    <property type="term" value="C:nucleus"/>
    <property type="evidence" value="ECO:0007669"/>
    <property type="project" value="TreeGrafter"/>
</dbReference>
<dbReference type="PANTHER" id="PTHR10044:SF139">
    <property type="entry name" value="DEATH-ASSOCIATED INHIBITOR OF APOPTOSIS 2"/>
    <property type="match status" value="1"/>
</dbReference>
<dbReference type="EMBL" id="JAIWYP010000012">
    <property type="protein sequence ID" value="KAH3729113.1"/>
    <property type="molecule type" value="Genomic_DNA"/>
</dbReference>
<reference evidence="1" key="2">
    <citation type="submission" date="2020-11" db="EMBL/GenBank/DDBJ databases">
        <authorList>
            <person name="McCartney M.A."/>
            <person name="Auch B."/>
            <person name="Kono T."/>
            <person name="Mallez S."/>
            <person name="Becker A."/>
            <person name="Gohl D.M."/>
            <person name="Silverstein K.A.T."/>
            <person name="Koren S."/>
            <person name="Bechman K.B."/>
            <person name="Herman A."/>
            <person name="Abrahante J.E."/>
            <person name="Garbe J."/>
        </authorList>
    </citation>
    <scope>NUCLEOTIDE SEQUENCE</scope>
    <source>
        <strain evidence="1">Duluth1</strain>
        <tissue evidence="1">Whole animal</tissue>
    </source>
</reference>
<dbReference type="Pfam" id="PF00653">
    <property type="entry name" value="BIR"/>
    <property type="match status" value="2"/>
</dbReference>
<comment type="caution">
    <text evidence="1">The sequence shown here is derived from an EMBL/GenBank/DDBJ whole genome shotgun (WGS) entry which is preliminary data.</text>
</comment>
<dbReference type="CDD" id="cd00022">
    <property type="entry name" value="BIR"/>
    <property type="match status" value="2"/>
</dbReference>
<dbReference type="InterPro" id="IPR050784">
    <property type="entry name" value="IAP"/>
</dbReference>
<dbReference type="Proteomes" id="UP000828390">
    <property type="component" value="Unassembled WGS sequence"/>
</dbReference>
<dbReference type="GO" id="GO:0005737">
    <property type="term" value="C:cytoplasm"/>
    <property type="evidence" value="ECO:0007669"/>
    <property type="project" value="TreeGrafter"/>
</dbReference>
<gene>
    <name evidence="1" type="ORF">DPMN_055076</name>
</gene>
<evidence type="ECO:0000313" key="1">
    <source>
        <dbReference type="EMBL" id="KAH3729113.1"/>
    </source>
</evidence>
<keyword evidence="2" id="KW-1185">Reference proteome</keyword>
<dbReference type="PANTHER" id="PTHR10044">
    <property type="entry name" value="INHIBITOR OF APOPTOSIS"/>
    <property type="match status" value="1"/>
</dbReference>
<reference evidence="1" key="1">
    <citation type="journal article" date="2019" name="bioRxiv">
        <title>The Genome of the Zebra Mussel, Dreissena polymorpha: A Resource for Invasive Species Research.</title>
        <authorList>
            <person name="McCartney M.A."/>
            <person name="Auch B."/>
            <person name="Kono T."/>
            <person name="Mallez S."/>
            <person name="Zhang Y."/>
            <person name="Obille A."/>
            <person name="Becker A."/>
            <person name="Abrahante J.E."/>
            <person name="Garbe J."/>
            <person name="Badalamenti J.P."/>
            <person name="Herman A."/>
            <person name="Mangelson H."/>
            <person name="Liachko I."/>
            <person name="Sullivan S."/>
            <person name="Sone E.D."/>
            <person name="Koren S."/>
            <person name="Silverstein K.A.T."/>
            <person name="Beckman K.B."/>
            <person name="Gohl D.M."/>
        </authorList>
    </citation>
    <scope>NUCLEOTIDE SEQUENCE</scope>
    <source>
        <strain evidence="1">Duluth1</strain>
        <tissue evidence="1">Whole animal</tissue>
    </source>
</reference>
<proteinExistence type="predicted"/>
<organism evidence="1 2">
    <name type="scientific">Dreissena polymorpha</name>
    <name type="common">Zebra mussel</name>
    <name type="synonym">Mytilus polymorpha</name>
    <dbReference type="NCBI Taxonomy" id="45954"/>
    <lineage>
        <taxon>Eukaryota</taxon>
        <taxon>Metazoa</taxon>
        <taxon>Spiralia</taxon>
        <taxon>Lophotrochozoa</taxon>
        <taxon>Mollusca</taxon>
        <taxon>Bivalvia</taxon>
        <taxon>Autobranchia</taxon>
        <taxon>Heteroconchia</taxon>
        <taxon>Euheterodonta</taxon>
        <taxon>Imparidentia</taxon>
        <taxon>Neoheterodontei</taxon>
        <taxon>Myida</taxon>
        <taxon>Dreissenoidea</taxon>
        <taxon>Dreissenidae</taxon>
        <taxon>Dreissena</taxon>
    </lineage>
</organism>
<dbReference type="InterPro" id="IPR001370">
    <property type="entry name" value="BIR_rpt"/>
</dbReference>
<dbReference type="GO" id="GO:0051726">
    <property type="term" value="P:regulation of cell cycle"/>
    <property type="evidence" value="ECO:0007669"/>
    <property type="project" value="TreeGrafter"/>
</dbReference>
<protein>
    <submittedName>
        <fullName evidence="1">Uncharacterized protein</fullName>
    </submittedName>
</protein>
<dbReference type="AlphaFoldDB" id="A0A9D4CRM5"/>